<gene>
    <name evidence="1" type="ORF">ETAA8_35280</name>
</gene>
<evidence type="ECO:0008006" key="3">
    <source>
        <dbReference type="Google" id="ProtNLM"/>
    </source>
</evidence>
<dbReference type="Pfam" id="PF13366">
    <property type="entry name" value="PDDEXK_3"/>
    <property type="match status" value="1"/>
</dbReference>
<evidence type="ECO:0000313" key="1">
    <source>
        <dbReference type="EMBL" id="QDU28428.1"/>
    </source>
</evidence>
<dbReference type="Proteomes" id="UP000315017">
    <property type="component" value="Chromosome"/>
</dbReference>
<dbReference type="EMBL" id="CP036274">
    <property type="protein sequence ID" value="QDU28428.1"/>
    <property type="molecule type" value="Genomic_DNA"/>
</dbReference>
<evidence type="ECO:0000313" key="2">
    <source>
        <dbReference type="Proteomes" id="UP000315017"/>
    </source>
</evidence>
<keyword evidence="2" id="KW-1185">Reference proteome</keyword>
<proteinExistence type="predicted"/>
<name>A0A517YDW9_9BACT</name>
<dbReference type="NCBIfam" id="TIGR04256">
    <property type="entry name" value="GxxExxY"/>
    <property type="match status" value="1"/>
</dbReference>
<dbReference type="RefSeq" id="WP_238397399.1">
    <property type="nucleotide sequence ID" value="NZ_CP036274.1"/>
</dbReference>
<accession>A0A517YDW9</accession>
<protein>
    <recommendedName>
        <fullName evidence="3">GxxExxY protein</fullName>
    </recommendedName>
</protein>
<reference evidence="1 2" key="1">
    <citation type="submission" date="2019-02" db="EMBL/GenBank/DDBJ databases">
        <title>Deep-cultivation of Planctomycetes and their phenomic and genomic characterization uncovers novel biology.</title>
        <authorList>
            <person name="Wiegand S."/>
            <person name="Jogler M."/>
            <person name="Boedeker C."/>
            <person name="Pinto D."/>
            <person name="Vollmers J."/>
            <person name="Rivas-Marin E."/>
            <person name="Kohn T."/>
            <person name="Peeters S.H."/>
            <person name="Heuer A."/>
            <person name="Rast P."/>
            <person name="Oberbeckmann S."/>
            <person name="Bunk B."/>
            <person name="Jeske O."/>
            <person name="Meyerdierks A."/>
            <person name="Storesund J.E."/>
            <person name="Kallscheuer N."/>
            <person name="Luecker S."/>
            <person name="Lage O.M."/>
            <person name="Pohl T."/>
            <person name="Merkel B.J."/>
            <person name="Hornburger P."/>
            <person name="Mueller R.-W."/>
            <person name="Bruemmer F."/>
            <person name="Labrenz M."/>
            <person name="Spormann A.M."/>
            <person name="Op den Camp H."/>
            <person name="Overmann J."/>
            <person name="Amann R."/>
            <person name="Jetten M.S.M."/>
            <person name="Mascher T."/>
            <person name="Medema M.H."/>
            <person name="Devos D.P."/>
            <person name="Kaster A.-K."/>
            <person name="Ovreas L."/>
            <person name="Rohde M."/>
            <person name="Galperin M.Y."/>
            <person name="Jogler C."/>
        </authorList>
    </citation>
    <scope>NUCLEOTIDE SEQUENCE [LARGE SCALE GENOMIC DNA]</scope>
    <source>
        <strain evidence="1 2">ETA_A8</strain>
    </source>
</reference>
<organism evidence="1 2">
    <name type="scientific">Anatilimnocola aggregata</name>
    <dbReference type="NCBI Taxonomy" id="2528021"/>
    <lineage>
        <taxon>Bacteria</taxon>
        <taxon>Pseudomonadati</taxon>
        <taxon>Planctomycetota</taxon>
        <taxon>Planctomycetia</taxon>
        <taxon>Pirellulales</taxon>
        <taxon>Pirellulaceae</taxon>
        <taxon>Anatilimnocola</taxon>
    </lineage>
</organism>
<sequence>MPREINSITGDIITAAIEVHRHLGPGLLESAYEVCLCHELSARNIPFQRQRELPVVYKGLRLDAWLSDRCLGRRASDR</sequence>
<dbReference type="KEGG" id="aagg:ETAA8_35280"/>
<dbReference type="InterPro" id="IPR026350">
    <property type="entry name" value="GxxExxY"/>
</dbReference>
<dbReference type="AlphaFoldDB" id="A0A517YDW9"/>